<dbReference type="OrthoDB" id="9792179at2"/>
<keyword evidence="1" id="KW-0732">Signal</keyword>
<dbReference type="EMBL" id="BLJE01000003">
    <property type="protein sequence ID" value="GFE65883.1"/>
    <property type="molecule type" value="Genomic_DNA"/>
</dbReference>
<dbReference type="InterPro" id="IPR010607">
    <property type="entry name" value="DUF1194"/>
</dbReference>
<dbReference type="InterPro" id="IPR036465">
    <property type="entry name" value="vWFA_dom_sf"/>
</dbReference>
<proteinExistence type="predicted"/>
<evidence type="ECO:0000256" key="1">
    <source>
        <dbReference type="SAM" id="SignalP"/>
    </source>
</evidence>
<evidence type="ECO:0000313" key="2">
    <source>
        <dbReference type="EMBL" id="GFE65883.1"/>
    </source>
</evidence>
<gene>
    <name evidence="2" type="ORF">KIN_29570</name>
</gene>
<comment type="caution">
    <text evidence="2">The sequence shown here is derived from an EMBL/GenBank/DDBJ whole genome shotgun (WGS) entry which is preliminary data.</text>
</comment>
<dbReference type="Proteomes" id="UP000436822">
    <property type="component" value="Unassembled WGS sequence"/>
</dbReference>
<organism evidence="2 3">
    <name type="scientific">Litoreibacter roseus</name>
    <dbReference type="NCBI Taxonomy" id="2601869"/>
    <lineage>
        <taxon>Bacteria</taxon>
        <taxon>Pseudomonadati</taxon>
        <taxon>Pseudomonadota</taxon>
        <taxon>Alphaproteobacteria</taxon>
        <taxon>Rhodobacterales</taxon>
        <taxon>Roseobacteraceae</taxon>
        <taxon>Litoreibacter</taxon>
    </lineage>
</organism>
<dbReference type="SUPFAM" id="SSF53300">
    <property type="entry name" value="vWA-like"/>
    <property type="match status" value="1"/>
</dbReference>
<accession>A0A6N6JHP3</accession>
<sequence>MFLRPTLLALGLMTGAAQAECRQALALGMDVSGSVDGSEYRLQMDGLAAALMAPEVQAQVLQVPSEPIWIAAYEWAGASYQRLLVDWVAIRTVEDLQTIAEVLRGSRRQPASTSTAIGAAMSYAAFLFEKVPFCPRYTLDLSGDGKNNDGRLPWQVNTGPEFLDVVINGLVIGSDTTTGRDERQMEVMELSAYFRRSIIHGRGAFIEVARGFEDYERAMTRKLLRETERLVVGGLQPDAAVSTQ</sequence>
<reference evidence="2 3" key="1">
    <citation type="submission" date="2019-12" db="EMBL/GenBank/DDBJ databases">
        <title>Litoreibacter badius sp. nov., a novel bacteriochlorophyll a-containing bacterium in the genus Litoreibacter.</title>
        <authorList>
            <person name="Kanamuro M."/>
            <person name="Takabe Y."/>
            <person name="Mori K."/>
            <person name="Takaichi S."/>
            <person name="Hanada S."/>
        </authorList>
    </citation>
    <scope>NUCLEOTIDE SEQUENCE [LARGE SCALE GENOMIC DNA]</scope>
    <source>
        <strain evidence="2 3">K6</strain>
    </source>
</reference>
<dbReference type="RefSeq" id="WP_159808406.1">
    <property type="nucleotide sequence ID" value="NZ_BLJE01000003.1"/>
</dbReference>
<evidence type="ECO:0000313" key="3">
    <source>
        <dbReference type="Proteomes" id="UP000436822"/>
    </source>
</evidence>
<feature type="chain" id="PRO_5026955539" description="DUF1194 domain-containing protein" evidence="1">
    <location>
        <begin position="20"/>
        <end position="244"/>
    </location>
</feature>
<feature type="signal peptide" evidence="1">
    <location>
        <begin position="1"/>
        <end position="19"/>
    </location>
</feature>
<protein>
    <recommendedName>
        <fullName evidence="4">DUF1194 domain-containing protein</fullName>
    </recommendedName>
</protein>
<keyword evidence="3" id="KW-1185">Reference proteome</keyword>
<dbReference type="AlphaFoldDB" id="A0A6N6JHP3"/>
<evidence type="ECO:0008006" key="4">
    <source>
        <dbReference type="Google" id="ProtNLM"/>
    </source>
</evidence>
<name>A0A6N6JHP3_9RHOB</name>
<dbReference type="Pfam" id="PF06707">
    <property type="entry name" value="DUF1194"/>
    <property type="match status" value="1"/>
</dbReference>